<reference evidence="2 3" key="1">
    <citation type="journal article" date="2011" name="Proc. Natl. Acad. Sci. U.S.A.">
        <title>Niche of harmful alga Aureococcus anophagefferens revealed through ecogenomics.</title>
        <authorList>
            <person name="Gobler C.J."/>
            <person name="Berry D.L."/>
            <person name="Dyhrman S.T."/>
            <person name="Wilhelm S.W."/>
            <person name="Salamov A."/>
            <person name="Lobanov A.V."/>
            <person name="Zhang Y."/>
            <person name="Collier J.L."/>
            <person name="Wurch L.L."/>
            <person name="Kustka A.B."/>
            <person name="Dill B.D."/>
            <person name="Shah M."/>
            <person name="VerBerkmoes N.C."/>
            <person name="Kuo A."/>
            <person name="Terry A."/>
            <person name="Pangilinan J."/>
            <person name="Lindquist E.A."/>
            <person name="Lucas S."/>
            <person name="Paulsen I.T."/>
            <person name="Hattenrath-Lehmann T.K."/>
            <person name="Talmage S.C."/>
            <person name="Walker E.A."/>
            <person name="Koch F."/>
            <person name="Burson A.M."/>
            <person name="Marcoval M.A."/>
            <person name="Tang Y.Z."/>
            <person name="Lecleir G.R."/>
            <person name="Coyne K.J."/>
            <person name="Berg G.M."/>
            <person name="Bertrand E.M."/>
            <person name="Saito M.A."/>
            <person name="Gladyshev V.N."/>
            <person name="Grigoriev I.V."/>
        </authorList>
    </citation>
    <scope>NUCLEOTIDE SEQUENCE [LARGE SCALE GENOMIC DNA]</scope>
    <source>
        <strain evidence="3">CCMP 1984</strain>
    </source>
</reference>
<dbReference type="InParanoid" id="F0Y1H1"/>
<dbReference type="AlphaFoldDB" id="F0Y1H1"/>
<dbReference type="Proteomes" id="UP000002729">
    <property type="component" value="Unassembled WGS sequence"/>
</dbReference>
<accession>F0Y1H1</accession>
<feature type="region of interest" description="Disordered" evidence="1">
    <location>
        <begin position="350"/>
        <end position="381"/>
    </location>
</feature>
<evidence type="ECO:0000256" key="1">
    <source>
        <dbReference type="SAM" id="MobiDB-lite"/>
    </source>
</evidence>
<feature type="compositionally biased region" description="Basic and acidic residues" evidence="1">
    <location>
        <begin position="361"/>
        <end position="372"/>
    </location>
</feature>
<evidence type="ECO:0000313" key="2">
    <source>
        <dbReference type="EMBL" id="EGB10939.1"/>
    </source>
</evidence>
<feature type="region of interest" description="Disordered" evidence="1">
    <location>
        <begin position="676"/>
        <end position="737"/>
    </location>
</feature>
<feature type="region of interest" description="Disordered" evidence="1">
    <location>
        <begin position="581"/>
        <end position="661"/>
    </location>
</feature>
<evidence type="ECO:0000313" key="3">
    <source>
        <dbReference type="Proteomes" id="UP000002729"/>
    </source>
</evidence>
<protein>
    <submittedName>
        <fullName evidence="2">Uncharacterized protein</fullName>
    </submittedName>
</protein>
<sequence>MSAQDLAALASRARERCAARGAARGALVAAQEELAAVAAGKRSAALSAEGSAAAAAAEVLATLAARGGPRDARAAVAAAALAAPGSGGGDARAAGHVLARGVAVARALARRGPRRDRAALEALADDVDGAESSPAWAACGRLRRAATAAELAELFEALRDAADARAVDDLVAAGAPALLLDALAPSDAAGDGRPRADAKPWAAMWALKAAAAVAAASPSARALLATRGAAAAAVGLAGAFPSTAGVRRAALACVANLLPAPGAGAAARGLDVVRPADLDEDGDAALRDGAFETAELVAAAAAVGLAAGAATDGVGLDAFRHGVADCRTLAEDDGELGVVALAKLLPLADRPSPFDGPAPPRGDDGDDGARDRHGARRAAHGAARRLLRRRLRAAGAAAALGDYVGTCLVAWHDRRGGVAAAALAALGPLDPRVYWRGDLVRGVEPCRIQPLVWVVLTKLQNSLARSNRSVEVATWFAKRRAVYGAAATRLLVAAATAGDLGGAPGGATVACLAALGEESAESLEAIAPALEALWGAEADDVEHREKLEGFGGGGSADQKAMERRLLLLRLTRAKVPAAKPRAFVPETSDRRAYLPFHKPPSPKKKRARKRRSRAFGRAALGTRGSSRASRSSRGSLSTRGSTRGSSRASSRSRASSNASTADSFVVDRLLSALPRGGAAETRKRREPLSLRPAPLPARRPPKKLVVSRPRPSTKAMAARHRGRAGAAESGRERRTRDKAKQILASLSTDALPATAHVSLLPKLADHADLQARAHKFVERGAEDALLGAVGARVCVEFNHWFGWS</sequence>
<dbReference type="GeneID" id="20223846"/>
<keyword evidence="3" id="KW-1185">Reference proteome</keyword>
<name>F0Y1H1_AURAN</name>
<dbReference type="EMBL" id="GL833123">
    <property type="protein sequence ID" value="EGB10939.1"/>
    <property type="molecule type" value="Genomic_DNA"/>
</dbReference>
<organism evidence="3">
    <name type="scientific">Aureococcus anophagefferens</name>
    <name type="common">Harmful bloom alga</name>
    <dbReference type="NCBI Taxonomy" id="44056"/>
    <lineage>
        <taxon>Eukaryota</taxon>
        <taxon>Sar</taxon>
        <taxon>Stramenopiles</taxon>
        <taxon>Ochrophyta</taxon>
        <taxon>Pelagophyceae</taxon>
        <taxon>Pelagomonadales</taxon>
        <taxon>Pelagomonadaceae</taxon>
        <taxon>Aureococcus</taxon>
    </lineage>
</organism>
<dbReference type="OrthoDB" id="6252103at2759"/>
<feature type="compositionally biased region" description="Low complexity" evidence="1">
    <location>
        <begin position="616"/>
        <end position="661"/>
    </location>
</feature>
<feature type="compositionally biased region" description="Basic residues" evidence="1">
    <location>
        <begin position="600"/>
        <end position="614"/>
    </location>
</feature>
<gene>
    <name evidence="2" type="ORF">AURANDRAFT_62333</name>
</gene>
<dbReference type="RefSeq" id="XP_009034508.1">
    <property type="nucleotide sequence ID" value="XM_009036260.1"/>
</dbReference>
<dbReference type="KEGG" id="aaf:AURANDRAFT_62333"/>
<proteinExistence type="predicted"/>